<feature type="region of interest" description="Disordered" evidence="1">
    <location>
        <begin position="305"/>
        <end position="326"/>
    </location>
</feature>
<evidence type="ECO:0000313" key="2">
    <source>
        <dbReference type="EMBL" id="CAD9656640.1"/>
    </source>
</evidence>
<dbReference type="EMBL" id="HBHI01000996">
    <property type="protein sequence ID" value="CAD9656640.1"/>
    <property type="molecule type" value="Transcribed_RNA"/>
</dbReference>
<feature type="compositionally biased region" description="Polar residues" evidence="1">
    <location>
        <begin position="312"/>
        <end position="325"/>
    </location>
</feature>
<gene>
    <name evidence="2" type="ORF">EANT1437_LOCUS439</name>
</gene>
<reference evidence="2" key="1">
    <citation type="submission" date="2021-01" db="EMBL/GenBank/DDBJ databases">
        <authorList>
            <person name="Corre E."/>
            <person name="Pelletier E."/>
            <person name="Niang G."/>
            <person name="Scheremetjew M."/>
            <person name="Finn R."/>
            <person name="Kale V."/>
            <person name="Holt S."/>
            <person name="Cochrane G."/>
            <person name="Meng A."/>
            <person name="Brown T."/>
            <person name="Cohen L."/>
        </authorList>
    </citation>
    <scope>NUCLEOTIDE SEQUENCE</scope>
    <source>
        <strain evidence="2">CCMP1452</strain>
    </source>
</reference>
<organism evidence="2">
    <name type="scientific">Eucampia antarctica</name>
    <dbReference type="NCBI Taxonomy" id="49252"/>
    <lineage>
        <taxon>Eukaryota</taxon>
        <taxon>Sar</taxon>
        <taxon>Stramenopiles</taxon>
        <taxon>Ochrophyta</taxon>
        <taxon>Bacillariophyta</taxon>
        <taxon>Mediophyceae</taxon>
        <taxon>Biddulphiophycidae</taxon>
        <taxon>Hemiaulales</taxon>
        <taxon>Hemiaulaceae</taxon>
        <taxon>Eucampia</taxon>
    </lineage>
</organism>
<protein>
    <submittedName>
        <fullName evidence="2">Uncharacterized protein</fullName>
    </submittedName>
</protein>
<dbReference type="AlphaFoldDB" id="A0A7S2VZ01"/>
<feature type="compositionally biased region" description="Low complexity" evidence="1">
    <location>
        <begin position="351"/>
        <end position="373"/>
    </location>
</feature>
<name>A0A7S2VZ01_9STRA</name>
<sequence>MVLFPSLSEYIDANTTSSNSIEPCTVLQLYEDTYIDFWNQQIIRQTKGESASYRQVTYHAICTEKEEEQGGNTRLPGRVAQIKNTNKLGGKQPNLGIWNVHVNQSHITASSLNSENTTFLWSVDLSTPQQVYASMQSFLKATCKYFDSLSTLSSSFGQAPNNSSEEEVSEQIPPFTKNQLIIAAIVPPNTTTTTFEEKQAQCLLQYHLHKFAAQIKATLVFVSDEILKEEDDAEDVKKNGIFVSDLSPIIHDLCSNSDEEKDNTVEFMHQDHDLDVIESVMLRNASCPGLWDANTQDLQEVFPPTTEKESNVLASPSKQAPNNKNDAWLQTLADSLGDMRTTANDDASTVVSAGTASTKKSTSSVRRSTSAKSIKGSMRKSTSNNSGDDVGSFFADLLKKP</sequence>
<evidence type="ECO:0000256" key="1">
    <source>
        <dbReference type="SAM" id="MobiDB-lite"/>
    </source>
</evidence>
<accession>A0A7S2VZ01</accession>
<proteinExistence type="predicted"/>
<feature type="region of interest" description="Disordered" evidence="1">
    <location>
        <begin position="346"/>
        <end position="401"/>
    </location>
</feature>